<evidence type="ECO:0000313" key="8">
    <source>
        <dbReference type="Proteomes" id="UP000682877"/>
    </source>
</evidence>
<keyword evidence="1" id="KW-0479">Metal-binding</keyword>
<dbReference type="InterPro" id="IPR006564">
    <property type="entry name" value="Znf_PMZ"/>
</dbReference>
<feature type="region of interest" description="Disordered" evidence="5">
    <location>
        <begin position="684"/>
        <end position="709"/>
    </location>
</feature>
<dbReference type="AlphaFoldDB" id="A0A8S2AL05"/>
<feature type="compositionally biased region" description="Acidic residues" evidence="5">
    <location>
        <begin position="24"/>
        <end position="71"/>
    </location>
</feature>
<gene>
    <name evidence="7" type="ORF">AARE701A_LOCUS16424</name>
</gene>
<dbReference type="GO" id="GO:0008270">
    <property type="term" value="F:zinc ion binding"/>
    <property type="evidence" value="ECO:0007669"/>
    <property type="project" value="UniProtKB-KW"/>
</dbReference>
<keyword evidence="8" id="KW-1185">Reference proteome</keyword>
<dbReference type="EMBL" id="LR999456">
    <property type="protein sequence ID" value="CAE6127025.1"/>
    <property type="molecule type" value="Genomic_DNA"/>
</dbReference>
<organism evidence="7 8">
    <name type="scientific">Arabidopsis arenosa</name>
    <name type="common">Sand rock-cress</name>
    <name type="synonym">Cardaminopsis arenosa</name>
    <dbReference type="NCBI Taxonomy" id="38785"/>
    <lineage>
        <taxon>Eukaryota</taxon>
        <taxon>Viridiplantae</taxon>
        <taxon>Streptophyta</taxon>
        <taxon>Embryophyta</taxon>
        <taxon>Tracheophyta</taxon>
        <taxon>Spermatophyta</taxon>
        <taxon>Magnoliopsida</taxon>
        <taxon>eudicotyledons</taxon>
        <taxon>Gunneridae</taxon>
        <taxon>Pentapetalae</taxon>
        <taxon>rosids</taxon>
        <taxon>malvids</taxon>
        <taxon>Brassicales</taxon>
        <taxon>Brassicaceae</taxon>
        <taxon>Camelineae</taxon>
        <taxon>Arabidopsis</taxon>
    </lineage>
</organism>
<evidence type="ECO:0000259" key="6">
    <source>
        <dbReference type="PROSITE" id="PS50966"/>
    </source>
</evidence>
<reference evidence="7" key="1">
    <citation type="submission" date="2021-01" db="EMBL/GenBank/DDBJ databases">
        <authorList>
            <person name="Bezrukov I."/>
        </authorList>
    </citation>
    <scope>NUCLEOTIDE SEQUENCE</scope>
</reference>
<evidence type="ECO:0000256" key="5">
    <source>
        <dbReference type="SAM" id="MobiDB-lite"/>
    </source>
</evidence>
<dbReference type="Pfam" id="PF04434">
    <property type="entry name" value="SWIM"/>
    <property type="match status" value="1"/>
</dbReference>
<feature type="domain" description="SWIM-type" evidence="6">
    <location>
        <begin position="586"/>
        <end position="629"/>
    </location>
</feature>
<evidence type="ECO:0000256" key="3">
    <source>
        <dbReference type="ARBA" id="ARBA00022833"/>
    </source>
</evidence>
<name>A0A8S2AL05_ARAAE</name>
<proteinExistence type="predicted"/>
<keyword evidence="3" id="KW-0862">Zinc</keyword>
<dbReference type="Proteomes" id="UP000682877">
    <property type="component" value="Chromosome 6"/>
</dbReference>
<protein>
    <recommendedName>
        <fullName evidence="6">SWIM-type domain-containing protein</fullName>
    </recommendedName>
</protein>
<evidence type="ECO:0000256" key="1">
    <source>
        <dbReference type="ARBA" id="ARBA00022723"/>
    </source>
</evidence>
<dbReference type="PROSITE" id="PS50966">
    <property type="entry name" value="ZF_SWIM"/>
    <property type="match status" value="1"/>
</dbReference>
<evidence type="ECO:0000313" key="7">
    <source>
        <dbReference type="EMBL" id="CAE6127025.1"/>
    </source>
</evidence>
<dbReference type="PANTHER" id="PTHR31973">
    <property type="entry name" value="POLYPROTEIN, PUTATIVE-RELATED"/>
    <property type="match status" value="1"/>
</dbReference>
<keyword evidence="2 4" id="KW-0863">Zinc-finger</keyword>
<dbReference type="InterPro" id="IPR007527">
    <property type="entry name" value="Znf_SWIM"/>
</dbReference>
<evidence type="ECO:0000256" key="2">
    <source>
        <dbReference type="ARBA" id="ARBA00022771"/>
    </source>
</evidence>
<evidence type="ECO:0000256" key="4">
    <source>
        <dbReference type="PROSITE-ProRule" id="PRU00325"/>
    </source>
</evidence>
<dbReference type="Pfam" id="PF10551">
    <property type="entry name" value="MULE"/>
    <property type="match status" value="1"/>
</dbReference>
<dbReference type="InterPro" id="IPR018289">
    <property type="entry name" value="MULE_transposase_dom"/>
</dbReference>
<feature type="region of interest" description="Disordered" evidence="5">
    <location>
        <begin position="1"/>
        <end position="118"/>
    </location>
</feature>
<feature type="compositionally biased region" description="Basic and acidic residues" evidence="5">
    <location>
        <begin position="105"/>
        <end position="115"/>
    </location>
</feature>
<dbReference type="PANTHER" id="PTHR31973:SF187">
    <property type="entry name" value="MUTATOR TRANSPOSASE MUDRA PROTEIN"/>
    <property type="match status" value="1"/>
</dbReference>
<sequence length="758" mass="87319">MPMTELIYESDPDDPDYIGRDGDMSGEDGDDDEDVVESGDDGDMSGEDGDDDEDVVESGDDGEKSEDDGDDIANGSDVEPENEARRSKAKRKREESEVEEDNEETQGKTEKKSKVEEEDDIVERFEFEIEESVASWSDEFRINQNSIPESSDEEEDPIIIRDRRIRMGIDDNLAIGRTFFTAFEIKEVVLHHALKSRENIRQERYGKEKIGFRCGRDKNCAGKYIAHSIRSPVIGKLFMDKLRMHPDYMPLDIQQHIKEQWKLLSSIGQVQRGRLLALKWLREEYAQHFAHLRGYVAELEGSNPGSTSIVDTIRNADGEDVFNRFYVCLGAMKKAFYYCRPIIRIDGTFLKHAIKGCLLTAIAHDSNNQIYPIAWAAVQTENANNWLWFLKQLKADLDLKDGTNYVIISDRSKASVLGIISSVKNELPNVEHRMCVKHIVENLKGRHANKDLLKGLVWHLAWSYNDADFKANLKKIRAYDLELYDDVMKEDPKSWSRAYYKIGSCCEDVDNNATESFNSTIVKAMAKALVPMLETIRRQAMRRITKRNLKIEKWKKKLSEYASDILEEEKEDAMRCELTKGTHGKYEVHLDGNSHYVDLKLGKWECSCGKWQITGIHCEHAYAAILDVNKDVDDYASPYFSTQVWKEVYEKGPEPVRGPRFWMTNNYVLITKLEDPILLGRKKGQKKKFDRIKGKNESPKKKKKGNKDGKETWILKLERKGRIMHCRLSIYISSTRYNHTLTGTRNTHTRKQCLGVEK</sequence>
<dbReference type="SMART" id="SM00575">
    <property type="entry name" value="ZnF_PMZ"/>
    <property type="match status" value="1"/>
</dbReference>
<accession>A0A8S2AL05</accession>